<organism evidence="3 4">
    <name type="scientific">Mycobacterium kiyosense</name>
    <dbReference type="NCBI Taxonomy" id="2871094"/>
    <lineage>
        <taxon>Bacteria</taxon>
        <taxon>Bacillati</taxon>
        <taxon>Actinomycetota</taxon>
        <taxon>Actinomycetes</taxon>
        <taxon>Mycobacteriales</taxon>
        <taxon>Mycobacteriaceae</taxon>
        <taxon>Mycobacterium</taxon>
    </lineage>
</organism>
<feature type="signal peptide" evidence="1">
    <location>
        <begin position="1"/>
        <end position="22"/>
    </location>
</feature>
<name>A0A9P3Q4D2_9MYCO</name>
<evidence type="ECO:0000313" key="4">
    <source>
        <dbReference type="Proteomes" id="UP001064782"/>
    </source>
</evidence>
<dbReference type="Proteomes" id="UP001165663">
    <property type="component" value="Unassembled WGS sequence"/>
</dbReference>
<dbReference type="EMBL" id="BRXE01000065">
    <property type="protein sequence ID" value="GLB84912.1"/>
    <property type="molecule type" value="Genomic_DNA"/>
</dbReference>
<reference evidence="3" key="1">
    <citation type="submission" date="2022-08" db="EMBL/GenBank/DDBJ databases">
        <title>Mycobacterium kiyosense sp. nov., scotochromogenic slow-glowing species isolated from respiratory specimens.</title>
        <authorList>
            <person name="Fukano H."/>
            <person name="Kazumi Y."/>
            <person name="Sakagami N."/>
            <person name="Ato M."/>
            <person name="Mitarai S."/>
            <person name="Hoshino Y."/>
        </authorList>
    </citation>
    <scope>NUCLEOTIDE SEQUENCE</scope>
    <source>
        <strain evidence="3">1413</strain>
        <strain evidence="2">SRL2020-028</strain>
    </source>
</reference>
<accession>A0A9P3Q4D2</accession>
<dbReference type="EMBL" id="BRZI01000003">
    <property type="protein sequence ID" value="GLD29065.1"/>
    <property type="molecule type" value="Genomic_DNA"/>
</dbReference>
<evidence type="ECO:0000313" key="3">
    <source>
        <dbReference type="EMBL" id="GLD29065.1"/>
    </source>
</evidence>
<dbReference type="AlphaFoldDB" id="A0A9P3Q4D2"/>
<dbReference type="GeneID" id="83631923"/>
<keyword evidence="1" id="KW-0732">Signal</keyword>
<comment type="caution">
    <text evidence="3">The sequence shown here is derived from an EMBL/GenBank/DDBJ whole genome shotgun (WGS) entry which is preliminary data.</text>
</comment>
<protein>
    <submittedName>
        <fullName evidence="3">Uncharacterized protein</fullName>
    </submittedName>
</protein>
<dbReference type="Proteomes" id="UP001064782">
    <property type="component" value="Unassembled WGS sequence"/>
</dbReference>
<gene>
    <name evidence="3" type="ORF">Mkiyose1413_09480</name>
    <name evidence="2" type="ORF">SRL2020028_41680</name>
</gene>
<feature type="chain" id="PRO_5040396377" evidence="1">
    <location>
        <begin position="23"/>
        <end position="184"/>
    </location>
</feature>
<sequence>MIALIMALAAAVVILPAGTATAEAPRTEIWQWAIGRNVFTDPALQQYSRLLGINRSTDVYVESKGFSMSCDGGGNVVSVTLYNDEVAVGWRRPGNNTFRAYRGALPARLTWNTRARDLHFVYGAPNMVAGFPPDRIIPIAFATRTTDHWFDLVLEFATGYAENLPSAPILRITVSPGPNYQVSG</sequence>
<evidence type="ECO:0000313" key="2">
    <source>
        <dbReference type="EMBL" id="GLB84912.1"/>
    </source>
</evidence>
<keyword evidence="4" id="KW-1185">Reference proteome</keyword>
<proteinExistence type="predicted"/>
<evidence type="ECO:0000256" key="1">
    <source>
        <dbReference type="SAM" id="SignalP"/>
    </source>
</evidence>
<dbReference type="RefSeq" id="WP_236981313.1">
    <property type="nucleotide sequence ID" value="NZ_BRXE01000065.1"/>
</dbReference>